<feature type="binding site" evidence="6">
    <location>
        <position position="230"/>
    </location>
    <ligand>
        <name>NAD(+)</name>
        <dbReference type="ChEBI" id="CHEBI:57540"/>
    </ligand>
</feature>
<dbReference type="InterPro" id="IPR016064">
    <property type="entry name" value="NAD/diacylglycerol_kinase_sf"/>
</dbReference>
<feature type="binding site" evidence="6">
    <location>
        <begin position="43"/>
        <end position="44"/>
    </location>
    <ligand>
        <name>NAD(+)</name>
        <dbReference type="ChEBI" id="CHEBI:57540"/>
    </ligand>
</feature>
<dbReference type="PANTHER" id="PTHR20275:SF0">
    <property type="entry name" value="NAD KINASE"/>
    <property type="match status" value="1"/>
</dbReference>
<dbReference type="EC" id="2.7.1.23" evidence="6"/>
<feature type="active site" description="Proton acceptor" evidence="6">
    <location>
        <position position="43"/>
    </location>
</feature>
<dbReference type="Pfam" id="PF20143">
    <property type="entry name" value="NAD_kinase_C"/>
    <property type="match status" value="1"/>
</dbReference>
<feature type="binding site" evidence="6">
    <location>
        <begin position="172"/>
        <end position="177"/>
    </location>
    <ligand>
        <name>NAD(+)</name>
        <dbReference type="ChEBI" id="CHEBI:57540"/>
    </ligand>
</feature>
<dbReference type="EMBL" id="MFBT01000037">
    <property type="protein sequence ID" value="OGD98425.1"/>
    <property type="molecule type" value="Genomic_DNA"/>
</dbReference>
<dbReference type="Gene3D" id="2.60.200.30">
    <property type="entry name" value="Probable inorganic polyphosphate/atp-NAD kinase, domain 2"/>
    <property type="match status" value="1"/>
</dbReference>
<keyword evidence="3 6" id="KW-0521">NADP</keyword>
<keyword evidence="6" id="KW-0067">ATP-binding</keyword>
<dbReference type="SUPFAM" id="SSF111331">
    <property type="entry name" value="NAD kinase/diacylglycerol kinase-like"/>
    <property type="match status" value="1"/>
</dbReference>
<name>A0A1F5H2Z0_9BACT</name>
<dbReference type="GO" id="GO:0006741">
    <property type="term" value="P:NADP+ biosynthetic process"/>
    <property type="evidence" value="ECO:0007669"/>
    <property type="project" value="UniProtKB-UniRule"/>
</dbReference>
<sequence length="317" mass="34633">MAEDIPKARDLAKKVKKYLETRGHEVLDTNLTRSDLVVTLGGDGILLHAACEHVELNVPFVGINAGTLGFLTAAEGSEWQGAIEKLIDGKYFISERMTLEAGISKNFHLRGVRALRYNSGQAHLEGGNFRALNEVVVKGMYRVVDLEITVNGQKFLEIVGDGVIVSTQTGSTAYSLSAGGPIVEPEVDCFLITPINAVGLSIPSVALSPNDVVEIKVRKGDDVSLIVDGQEHTKISQSPADAKVFDLLESERPLSAMSSRPNGRSRRPEAQTRRALAGRQSVKVERGRYRVKFGYFDKQHFLKALNAKFGLSGRVFR</sequence>
<comment type="caution">
    <text evidence="8">The sequence shown here is derived from an EMBL/GenBank/DDBJ whole genome shotgun (WGS) entry which is preliminary data.</text>
</comment>
<comment type="function">
    <text evidence="6">Involved in the regulation of the intracellular balance of NAD and NADP, and is a key enzyme in the biosynthesis of NADP. Catalyzes specifically the phosphorylation on 2'-hydroxyl of the adenosine moiety of NAD to yield NADP.</text>
</comment>
<feature type="binding site" evidence="6">
    <location>
        <position position="48"/>
    </location>
    <ligand>
        <name>NAD(+)</name>
        <dbReference type="ChEBI" id="CHEBI:57540"/>
    </ligand>
</feature>
<dbReference type="Pfam" id="PF01513">
    <property type="entry name" value="NAD_kinase"/>
    <property type="match status" value="1"/>
</dbReference>
<evidence type="ECO:0000313" key="9">
    <source>
        <dbReference type="Proteomes" id="UP000177039"/>
    </source>
</evidence>
<dbReference type="GO" id="GO:0019674">
    <property type="term" value="P:NAD+ metabolic process"/>
    <property type="evidence" value="ECO:0007669"/>
    <property type="project" value="InterPro"/>
</dbReference>
<dbReference type="GO" id="GO:0046872">
    <property type="term" value="F:metal ion binding"/>
    <property type="evidence" value="ECO:0007669"/>
    <property type="project" value="UniProtKB-UniRule"/>
</dbReference>
<dbReference type="PANTHER" id="PTHR20275">
    <property type="entry name" value="NAD KINASE"/>
    <property type="match status" value="1"/>
</dbReference>
<dbReference type="GO" id="GO:0005737">
    <property type="term" value="C:cytoplasm"/>
    <property type="evidence" value="ECO:0007669"/>
    <property type="project" value="UniProtKB-SubCell"/>
</dbReference>
<keyword evidence="6" id="KW-0547">Nucleotide-binding</keyword>
<gene>
    <name evidence="6" type="primary">nadK</name>
    <name evidence="8" type="ORF">A3B54_03760</name>
</gene>
<evidence type="ECO:0000256" key="1">
    <source>
        <dbReference type="ARBA" id="ARBA00022679"/>
    </source>
</evidence>
<organism evidence="8 9">
    <name type="scientific">Candidatus Curtissbacteria bacterium RIFCSPLOWO2_01_FULL_42_50</name>
    <dbReference type="NCBI Taxonomy" id="1797730"/>
    <lineage>
        <taxon>Bacteria</taxon>
        <taxon>Candidatus Curtissiibacteriota</taxon>
    </lineage>
</organism>
<reference evidence="8 9" key="1">
    <citation type="journal article" date="2016" name="Nat. Commun.">
        <title>Thousands of microbial genomes shed light on interconnected biogeochemical processes in an aquifer system.</title>
        <authorList>
            <person name="Anantharaman K."/>
            <person name="Brown C.T."/>
            <person name="Hug L.A."/>
            <person name="Sharon I."/>
            <person name="Castelle C.J."/>
            <person name="Probst A.J."/>
            <person name="Thomas B.C."/>
            <person name="Singh A."/>
            <person name="Wilkins M.J."/>
            <person name="Karaoz U."/>
            <person name="Brodie E.L."/>
            <person name="Williams K.H."/>
            <person name="Hubbard S.S."/>
            <person name="Banfield J.F."/>
        </authorList>
    </citation>
    <scope>NUCLEOTIDE SEQUENCE [LARGE SCALE GENOMIC DNA]</scope>
</reference>
<feature type="region of interest" description="Disordered" evidence="7">
    <location>
        <begin position="254"/>
        <end position="279"/>
    </location>
</feature>
<comment type="cofactor">
    <cofactor evidence="6">
        <name>a divalent metal cation</name>
        <dbReference type="ChEBI" id="CHEBI:60240"/>
    </cofactor>
</comment>
<keyword evidence="6" id="KW-0963">Cytoplasm</keyword>
<evidence type="ECO:0000256" key="2">
    <source>
        <dbReference type="ARBA" id="ARBA00022777"/>
    </source>
</evidence>
<comment type="caution">
    <text evidence="6">Lacks conserved residue(s) required for the propagation of feature annotation.</text>
</comment>
<keyword evidence="1 6" id="KW-0808">Transferase</keyword>
<evidence type="ECO:0000313" key="8">
    <source>
        <dbReference type="EMBL" id="OGD98425.1"/>
    </source>
</evidence>
<dbReference type="GO" id="GO:0051287">
    <property type="term" value="F:NAD binding"/>
    <property type="evidence" value="ECO:0007669"/>
    <property type="project" value="UniProtKB-ARBA"/>
</dbReference>
<evidence type="ECO:0000256" key="5">
    <source>
        <dbReference type="ARBA" id="ARBA00047925"/>
    </source>
</evidence>
<comment type="similarity">
    <text evidence="6">Belongs to the NAD kinase family.</text>
</comment>
<comment type="catalytic activity">
    <reaction evidence="5 6">
        <text>NAD(+) + ATP = ADP + NADP(+) + H(+)</text>
        <dbReference type="Rhea" id="RHEA:18629"/>
        <dbReference type="ChEBI" id="CHEBI:15378"/>
        <dbReference type="ChEBI" id="CHEBI:30616"/>
        <dbReference type="ChEBI" id="CHEBI:57540"/>
        <dbReference type="ChEBI" id="CHEBI:58349"/>
        <dbReference type="ChEBI" id="CHEBI:456216"/>
        <dbReference type="EC" id="2.7.1.23"/>
    </reaction>
</comment>
<protein>
    <recommendedName>
        <fullName evidence="6">NAD kinase</fullName>
        <ecNumber evidence="6">2.7.1.23</ecNumber>
    </recommendedName>
    <alternativeName>
        <fullName evidence="6">ATP-dependent NAD kinase</fullName>
    </alternativeName>
</protein>
<dbReference type="Proteomes" id="UP000177039">
    <property type="component" value="Unassembled WGS sequence"/>
</dbReference>
<comment type="subcellular location">
    <subcellularLocation>
        <location evidence="6">Cytoplasm</location>
    </subcellularLocation>
</comment>
<evidence type="ECO:0000256" key="4">
    <source>
        <dbReference type="ARBA" id="ARBA00023027"/>
    </source>
</evidence>
<feature type="binding site" evidence="6">
    <location>
        <begin position="133"/>
        <end position="134"/>
    </location>
    <ligand>
        <name>NAD(+)</name>
        <dbReference type="ChEBI" id="CHEBI:57540"/>
    </ligand>
</feature>
<dbReference type="AlphaFoldDB" id="A0A1F5H2Z0"/>
<keyword evidence="4 6" id="KW-0520">NAD</keyword>
<feature type="binding site" evidence="6">
    <location>
        <position position="161"/>
    </location>
    <ligand>
        <name>NAD(+)</name>
        <dbReference type="ChEBI" id="CHEBI:57540"/>
    </ligand>
</feature>
<dbReference type="GO" id="GO:0003951">
    <property type="term" value="F:NAD+ kinase activity"/>
    <property type="evidence" value="ECO:0007669"/>
    <property type="project" value="UniProtKB-UniRule"/>
</dbReference>
<accession>A0A1F5H2Z0</accession>
<dbReference type="HAMAP" id="MF_00361">
    <property type="entry name" value="NAD_kinase"/>
    <property type="match status" value="1"/>
</dbReference>
<evidence type="ECO:0000256" key="3">
    <source>
        <dbReference type="ARBA" id="ARBA00022857"/>
    </source>
</evidence>
<keyword evidence="2 6" id="KW-0418">Kinase</keyword>
<dbReference type="InterPro" id="IPR017437">
    <property type="entry name" value="ATP-NAD_kinase_PpnK-typ_C"/>
</dbReference>
<evidence type="ECO:0000256" key="6">
    <source>
        <dbReference type="HAMAP-Rule" id="MF_00361"/>
    </source>
</evidence>
<proteinExistence type="inferred from homology"/>
<dbReference type="InterPro" id="IPR002504">
    <property type="entry name" value="NADK"/>
</dbReference>
<dbReference type="Gene3D" id="3.40.50.10330">
    <property type="entry name" value="Probable inorganic polyphosphate/atp-NAD kinase, domain 1"/>
    <property type="match status" value="1"/>
</dbReference>
<evidence type="ECO:0000256" key="7">
    <source>
        <dbReference type="SAM" id="MobiDB-lite"/>
    </source>
</evidence>
<dbReference type="GO" id="GO:0005524">
    <property type="term" value="F:ATP binding"/>
    <property type="evidence" value="ECO:0007669"/>
    <property type="project" value="UniProtKB-KW"/>
</dbReference>
<dbReference type="InterPro" id="IPR017438">
    <property type="entry name" value="ATP-NAD_kinase_N"/>
</dbReference>